<proteinExistence type="predicted"/>
<feature type="non-terminal residue" evidence="1">
    <location>
        <position position="1"/>
    </location>
</feature>
<organism evidence="1">
    <name type="scientific">marine sediment metagenome</name>
    <dbReference type="NCBI Taxonomy" id="412755"/>
    <lineage>
        <taxon>unclassified sequences</taxon>
        <taxon>metagenomes</taxon>
        <taxon>ecological metagenomes</taxon>
    </lineage>
</organism>
<accession>X1H1Z9</accession>
<dbReference type="EMBL" id="BARU01034403">
    <property type="protein sequence ID" value="GAH63442.1"/>
    <property type="molecule type" value="Genomic_DNA"/>
</dbReference>
<gene>
    <name evidence="1" type="ORF">S03H2_54007</name>
</gene>
<sequence length="68" mass="7623">FSVDSQGEVSGSRVSNHPSFITHSALFAYDGDTLELEGVFKTYQDQLEYLSLRMGNGFDLHKPHIFGE</sequence>
<protein>
    <submittedName>
        <fullName evidence="1">Uncharacterized protein</fullName>
    </submittedName>
</protein>
<name>X1H1Z9_9ZZZZ</name>
<reference evidence="1" key="1">
    <citation type="journal article" date="2014" name="Front. Microbiol.">
        <title>High frequency of phylogenetically diverse reductive dehalogenase-homologous genes in deep subseafloor sedimentary metagenomes.</title>
        <authorList>
            <person name="Kawai M."/>
            <person name="Futagami T."/>
            <person name="Toyoda A."/>
            <person name="Takaki Y."/>
            <person name="Nishi S."/>
            <person name="Hori S."/>
            <person name="Arai W."/>
            <person name="Tsubouchi T."/>
            <person name="Morono Y."/>
            <person name="Uchiyama I."/>
            <person name="Ito T."/>
            <person name="Fujiyama A."/>
            <person name="Inagaki F."/>
            <person name="Takami H."/>
        </authorList>
    </citation>
    <scope>NUCLEOTIDE SEQUENCE</scope>
    <source>
        <strain evidence="1">Expedition CK06-06</strain>
    </source>
</reference>
<comment type="caution">
    <text evidence="1">The sequence shown here is derived from an EMBL/GenBank/DDBJ whole genome shotgun (WGS) entry which is preliminary data.</text>
</comment>
<dbReference type="AlphaFoldDB" id="X1H1Z9"/>
<evidence type="ECO:0000313" key="1">
    <source>
        <dbReference type="EMBL" id="GAH63442.1"/>
    </source>
</evidence>